<evidence type="ECO:0000313" key="3">
    <source>
        <dbReference type="EMBL" id="PVZ95826.1"/>
    </source>
</evidence>
<dbReference type="PROSITE" id="PS51099">
    <property type="entry name" value="PTS_EIIB_TYPE_2"/>
    <property type="match status" value="1"/>
</dbReference>
<evidence type="ECO:0000313" key="4">
    <source>
        <dbReference type="Proteomes" id="UP000244893"/>
    </source>
</evidence>
<dbReference type="Pfam" id="PF02302">
    <property type="entry name" value="PTS_IIB"/>
    <property type="match status" value="1"/>
</dbReference>
<name>A0A2V1HT97_9MICO</name>
<keyword evidence="1" id="KW-0808">Transferase</keyword>
<dbReference type="InterPro" id="IPR003501">
    <property type="entry name" value="PTS_EIIB_2/3"/>
</dbReference>
<keyword evidence="4" id="KW-1185">Reference proteome</keyword>
<dbReference type="InterPro" id="IPR036095">
    <property type="entry name" value="PTS_EIIB-like_sf"/>
</dbReference>
<dbReference type="OrthoDB" id="6603449at2"/>
<organism evidence="3 4">
    <name type="scientific">Amnibacterium flavum</name>
    <dbReference type="NCBI Taxonomy" id="2173173"/>
    <lineage>
        <taxon>Bacteria</taxon>
        <taxon>Bacillati</taxon>
        <taxon>Actinomycetota</taxon>
        <taxon>Actinomycetes</taxon>
        <taxon>Micrococcales</taxon>
        <taxon>Microbacteriaceae</taxon>
        <taxon>Amnibacterium</taxon>
    </lineage>
</organism>
<proteinExistence type="predicted"/>
<accession>A0A2V1HT97</accession>
<feature type="domain" description="PTS EIIB type-2" evidence="2">
    <location>
        <begin position="1"/>
        <end position="90"/>
    </location>
</feature>
<gene>
    <name evidence="3" type="ORF">DDQ50_04995</name>
</gene>
<dbReference type="Proteomes" id="UP000244893">
    <property type="component" value="Unassembled WGS sequence"/>
</dbReference>
<protein>
    <submittedName>
        <fullName evidence="3">PTS ascorbate transporter subunit IIB</fullName>
    </submittedName>
</protein>
<dbReference type="GO" id="GO:0008982">
    <property type="term" value="F:protein-N(PI)-phosphohistidine-sugar phosphotransferase activity"/>
    <property type="evidence" value="ECO:0007669"/>
    <property type="project" value="InterPro"/>
</dbReference>
<evidence type="ECO:0000256" key="1">
    <source>
        <dbReference type="ARBA" id="ARBA00022679"/>
    </source>
</evidence>
<evidence type="ECO:0000259" key="2">
    <source>
        <dbReference type="PROSITE" id="PS51099"/>
    </source>
</evidence>
<dbReference type="RefSeq" id="WP_116755560.1">
    <property type="nucleotide sequence ID" value="NZ_JBHUEX010000001.1"/>
</dbReference>
<sequence length="90" mass="9280">MKIVAICGAGIGTSGILKVSAERALQRLGYEAEVTASDVSSIGAEGDDAQIILTSPEHVAAIGRTFADVIVIDNILDQEEIAAKLEAALN</sequence>
<dbReference type="GO" id="GO:0009401">
    <property type="term" value="P:phosphoenolpyruvate-dependent sugar phosphotransferase system"/>
    <property type="evidence" value="ECO:0007669"/>
    <property type="project" value="InterPro"/>
</dbReference>
<dbReference type="Gene3D" id="3.40.50.2300">
    <property type="match status" value="1"/>
</dbReference>
<dbReference type="EMBL" id="QEOP01000001">
    <property type="protein sequence ID" value="PVZ95826.1"/>
    <property type="molecule type" value="Genomic_DNA"/>
</dbReference>
<dbReference type="CDD" id="cd05563">
    <property type="entry name" value="PTS_IIB_ascorbate"/>
    <property type="match status" value="1"/>
</dbReference>
<comment type="caution">
    <text evidence="3">The sequence shown here is derived from an EMBL/GenBank/DDBJ whole genome shotgun (WGS) entry which is preliminary data.</text>
</comment>
<reference evidence="3 4" key="1">
    <citation type="submission" date="2018-05" db="EMBL/GenBank/DDBJ databases">
        <title>Amnibacterium sp. M8JJ-5, whole genome shotgun sequence.</title>
        <authorList>
            <person name="Tuo L."/>
        </authorList>
    </citation>
    <scope>NUCLEOTIDE SEQUENCE [LARGE SCALE GENOMIC DNA]</scope>
    <source>
        <strain evidence="3 4">M8JJ-5</strain>
    </source>
</reference>
<dbReference type="InterPro" id="IPR013011">
    <property type="entry name" value="PTS_EIIB_2"/>
</dbReference>
<dbReference type="SUPFAM" id="SSF52794">
    <property type="entry name" value="PTS system IIB component-like"/>
    <property type="match status" value="1"/>
</dbReference>
<dbReference type="AlphaFoldDB" id="A0A2V1HT97"/>